<dbReference type="Pfam" id="PF13201">
    <property type="entry name" value="PCMD"/>
    <property type="match status" value="1"/>
</dbReference>
<protein>
    <submittedName>
        <fullName evidence="2">Glycoside hydrolase</fullName>
    </submittedName>
</protein>
<keyword evidence="2" id="KW-0378">Hydrolase</keyword>
<organism evidence="2 3">
    <name type="scientific">Porphyromonas macacae</name>
    <dbReference type="NCBI Taxonomy" id="28115"/>
    <lineage>
        <taxon>Bacteria</taxon>
        <taxon>Pseudomonadati</taxon>
        <taxon>Bacteroidota</taxon>
        <taxon>Bacteroidia</taxon>
        <taxon>Bacteroidales</taxon>
        <taxon>Porphyromonadaceae</taxon>
        <taxon>Porphyromonas</taxon>
    </lineage>
</organism>
<dbReference type="AlphaFoldDB" id="A0A379DG57"/>
<evidence type="ECO:0000313" key="2">
    <source>
        <dbReference type="EMBL" id="SUB77380.1"/>
    </source>
</evidence>
<dbReference type="InterPro" id="IPR025112">
    <property type="entry name" value="PCMD"/>
</dbReference>
<evidence type="ECO:0000313" key="3">
    <source>
        <dbReference type="Proteomes" id="UP000254263"/>
    </source>
</evidence>
<proteinExistence type="predicted"/>
<reference evidence="2 3" key="1">
    <citation type="submission" date="2018-06" db="EMBL/GenBank/DDBJ databases">
        <authorList>
            <consortium name="Pathogen Informatics"/>
            <person name="Doyle S."/>
        </authorList>
    </citation>
    <scope>NUCLEOTIDE SEQUENCE [LARGE SCALE GENOMIC DNA]</scope>
    <source>
        <strain evidence="2 3">NCTC13100</strain>
    </source>
</reference>
<accession>A0A379DG57</accession>
<dbReference type="Gene3D" id="2.60.120.890">
    <property type="entry name" value="BT2081, beta-jelly-roll domain"/>
    <property type="match status" value="1"/>
</dbReference>
<gene>
    <name evidence="2" type="ORF">NCTC13100_00502</name>
</gene>
<sequence>MAIAVAAISLVGCNQEDPIKTKRNRLEKEMEEESKKVYEISKFTFDNWSQVQNPATEGGKATLMPYWLPVEKEDKDATEKGRFWKSASNRGFSMNFFNEDRNHADKYPVYWTEQGKSGKGLQLQTAKGLMFFGTGSWIIPGSLYNGLLDEKIMAVKPLESTLFGTEFAKLPSKIKGYYQYKAGPKYIDGKAGKFDTPAEGKDQGVISGVFYEITENETYLNGITLYTDKRIVSMVKMVVDDTEGDSWKAFEVKFEPVDQERFKAIDFKKKKYRLAIVMSSSANGDKFLGAIGSRLLVDELEVIAERKDNQDKK</sequence>
<dbReference type="EMBL" id="UGTI01000001">
    <property type="protein sequence ID" value="SUB77380.1"/>
    <property type="molecule type" value="Genomic_DNA"/>
</dbReference>
<feature type="domain" description="Putative carbohydrate metabolism" evidence="1">
    <location>
        <begin position="69"/>
        <end position="303"/>
    </location>
</feature>
<dbReference type="Proteomes" id="UP000254263">
    <property type="component" value="Unassembled WGS sequence"/>
</dbReference>
<dbReference type="GO" id="GO:0016787">
    <property type="term" value="F:hydrolase activity"/>
    <property type="evidence" value="ECO:0007669"/>
    <property type="project" value="UniProtKB-KW"/>
</dbReference>
<evidence type="ECO:0000259" key="1">
    <source>
        <dbReference type="Pfam" id="PF13201"/>
    </source>
</evidence>
<dbReference type="InterPro" id="IPR038653">
    <property type="entry name" value="Put_CMD_sf"/>
</dbReference>
<name>A0A379DG57_9PORP</name>